<evidence type="ECO:0000313" key="3">
    <source>
        <dbReference type="EMBL" id="ATD09870.1"/>
    </source>
</evidence>
<protein>
    <recommendedName>
        <fullName evidence="2">Potassium channel domain-containing protein</fullName>
    </recommendedName>
</protein>
<proteinExistence type="predicted"/>
<keyword evidence="1" id="KW-0472">Membrane</keyword>
<keyword evidence="1" id="KW-0812">Transmembrane</keyword>
<keyword evidence="4" id="KW-1185">Reference proteome</keyword>
<evidence type="ECO:0000256" key="1">
    <source>
        <dbReference type="SAM" id="Phobius"/>
    </source>
</evidence>
<gene>
    <name evidence="3" type="ORF">PPIS_b0776</name>
</gene>
<dbReference type="InterPro" id="IPR013099">
    <property type="entry name" value="K_chnl_dom"/>
</dbReference>
<dbReference type="RefSeq" id="WP_010375364.1">
    <property type="nucleotide sequence ID" value="NZ_CP011925.1"/>
</dbReference>
<feature type="transmembrane region" description="Helical" evidence="1">
    <location>
        <begin position="357"/>
        <end position="378"/>
    </location>
</feature>
<keyword evidence="1" id="KW-1133">Transmembrane helix</keyword>
<dbReference type="Proteomes" id="UP000016521">
    <property type="component" value="Chromosome II"/>
</dbReference>
<dbReference type="EMBL" id="CP011925">
    <property type="protein sequence ID" value="ATD09870.1"/>
    <property type="molecule type" value="Genomic_DNA"/>
</dbReference>
<reference evidence="3 4" key="1">
    <citation type="submission" date="2015-06" db="EMBL/GenBank/DDBJ databases">
        <authorList>
            <person name="Xie B.-B."/>
            <person name="Rong J.-C."/>
            <person name="Qin Q.-L."/>
            <person name="Zhang Y.-Z."/>
        </authorList>
    </citation>
    <scope>NUCLEOTIDE SEQUENCE [LARGE SCALE GENOMIC DNA]</scope>
    <source>
        <strain evidence="3 4">JCM 20779</strain>
    </source>
</reference>
<dbReference type="Pfam" id="PF07885">
    <property type="entry name" value="Ion_trans_2"/>
    <property type="match status" value="1"/>
</dbReference>
<feature type="transmembrane region" description="Helical" evidence="1">
    <location>
        <begin position="293"/>
        <end position="312"/>
    </location>
</feature>
<organism evidence="3 4">
    <name type="scientific">Pseudoalteromonas piscicida</name>
    <dbReference type="NCBI Taxonomy" id="43662"/>
    <lineage>
        <taxon>Bacteria</taxon>
        <taxon>Pseudomonadati</taxon>
        <taxon>Pseudomonadota</taxon>
        <taxon>Gammaproteobacteria</taxon>
        <taxon>Alteromonadales</taxon>
        <taxon>Pseudoalteromonadaceae</taxon>
        <taxon>Pseudoalteromonas</taxon>
    </lineage>
</organism>
<name>A0ABM6NLX9_PSEO7</name>
<sequence>MEHEIDYQCFVTFLKEGLEDTDDKKLNELETLVEFYEEFPPDEIDDTDSDYAKEELERIARAVLPNLRRKLHTEEKQWLMIKDGKFVLVTQATDEVEPKDIKAQLNNKQLDLIDRSLTEIDNRHREALLSLFSEMYEKSATVIEQFELLEKIYLSYQYSIEKDVNYIEFLRKLCDFCEKYPSEVFYKDSYKYYEDLAKYYRAKYEHADSAQSLKSALLVLEKTSKKDDLLPLKLKFTRAMRIQYGLAGDEPNASETFIEENKLNRRILGKSEKSWIHIISDNCQNPSKVAKSAFWLVLLSTIIFSFVGIKSASDIQSFFEGDKYWYIVLWDSFYFSVVTFTTLGYGDFSPGNGISRVMANIVSVSGLLLSSLFLVTLVRKYGR</sequence>
<feature type="domain" description="Potassium channel" evidence="2">
    <location>
        <begin position="297"/>
        <end position="380"/>
    </location>
</feature>
<evidence type="ECO:0000313" key="4">
    <source>
        <dbReference type="Proteomes" id="UP000016521"/>
    </source>
</evidence>
<feature type="transmembrane region" description="Helical" evidence="1">
    <location>
        <begin position="324"/>
        <end position="345"/>
    </location>
</feature>
<dbReference type="SUPFAM" id="SSF81324">
    <property type="entry name" value="Voltage-gated potassium channels"/>
    <property type="match status" value="1"/>
</dbReference>
<evidence type="ECO:0000259" key="2">
    <source>
        <dbReference type="Pfam" id="PF07885"/>
    </source>
</evidence>
<accession>A0ABM6NLX9</accession>
<dbReference type="Gene3D" id="1.10.287.70">
    <property type="match status" value="1"/>
</dbReference>